<feature type="compositionally biased region" description="Polar residues" evidence="1">
    <location>
        <begin position="473"/>
        <end position="485"/>
    </location>
</feature>
<feature type="compositionally biased region" description="Basic and acidic residues" evidence="1">
    <location>
        <begin position="408"/>
        <end position="431"/>
    </location>
</feature>
<proteinExistence type="predicted"/>
<feature type="compositionally biased region" description="Basic and acidic residues" evidence="1">
    <location>
        <begin position="371"/>
        <end position="380"/>
    </location>
</feature>
<reference evidence="3" key="1">
    <citation type="journal article" date="2023" name="Mol. Phylogenet. Evol.">
        <title>Genome-scale phylogeny and comparative genomics of the fungal order Sordariales.</title>
        <authorList>
            <person name="Hensen N."/>
            <person name="Bonometti L."/>
            <person name="Westerberg I."/>
            <person name="Brannstrom I.O."/>
            <person name="Guillou S."/>
            <person name="Cros-Aarteil S."/>
            <person name="Calhoun S."/>
            <person name="Haridas S."/>
            <person name="Kuo A."/>
            <person name="Mondo S."/>
            <person name="Pangilinan J."/>
            <person name="Riley R."/>
            <person name="LaButti K."/>
            <person name="Andreopoulos B."/>
            <person name="Lipzen A."/>
            <person name="Chen C."/>
            <person name="Yan M."/>
            <person name="Daum C."/>
            <person name="Ng V."/>
            <person name="Clum A."/>
            <person name="Steindorff A."/>
            <person name="Ohm R.A."/>
            <person name="Martin F."/>
            <person name="Silar P."/>
            <person name="Natvig D.O."/>
            <person name="Lalanne C."/>
            <person name="Gautier V."/>
            <person name="Ament-Velasquez S.L."/>
            <person name="Kruys A."/>
            <person name="Hutchinson M.I."/>
            <person name="Powell A.J."/>
            <person name="Barry K."/>
            <person name="Miller A.N."/>
            <person name="Grigoriev I.V."/>
            <person name="Debuchy R."/>
            <person name="Gladieux P."/>
            <person name="Hiltunen Thoren M."/>
            <person name="Johannesson H."/>
        </authorList>
    </citation>
    <scope>NUCLEOTIDE SEQUENCE</scope>
    <source>
        <strain evidence="3">CBS 560.94</strain>
    </source>
</reference>
<feature type="compositionally biased region" description="Low complexity" evidence="1">
    <location>
        <begin position="432"/>
        <end position="442"/>
    </location>
</feature>
<dbReference type="CDD" id="cd20273">
    <property type="entry name" value="Complex1_LYR_unchar"/>
    <property type="match status" value="1"/>
</dbReference>
<evidence type="ECO:0000259" key="2">
    <source>
        <dbReference type="Pfam" id="PF05347"/>
    </source>
</evidence>
<dbReference type="PRINTS" id="PR00929">
    <property type="entry name" value="ATHOOK"/>
</dbReference>
<sequence length="935" mass="105272">MSPLRIPLNFNPKIKTSTLQPYKGPEPYGSTDECLLSLSPAAIRGIALPKLVHQTGKALFRALLRAGYRVPLPHHVATALDEKQNPIRALIRNGFRRNSSETSLRLVNSALNKGYRFLELLTLARDESSPAHADVLRFLRENNERVLAIREKKRQEAEKFKKFAPNPDAVPLLTKIPSPDGKGPPTFVPTVRPLPLEKLSGGVRKLPTLDELGGHPFLRLRKPQSEYLGRVLRQKFQRRQRRAEKYHELVSEELADAEQEDAWDDMVEEMLQGEPQPWEEPGYYTTDGAGRQRWTQSKQSAKRARASYGSYAHAVKLAMADIELNQKREWDEMIARGKALWKLVLEERALAEKEKKRRKKKEKVQRKREGRRAVKAERREARRLRRIAKRREAIRKWWARTQERKKRERAERKRLQMEQEARPLEEAKSEEPAAATAAAVEQESGKVKNEDNAPEERRPRGSQALKATRQPKKTNVQTVGNVKNTESPALLAEPAKEPEASPEETPASLQEKESEPEPVEVQLQEEPTPASPAPKKRGRPRKVESETPATEPSAEPETTAPKKRGRPRKVVTPTEEEAPKKCGRPRKAVAPPEENNNSNKEEAAPRTPAQTTRASHDGGVARDTFPPTAIHPTGRNQIRKRPSDRMYFSTSSRQHTICPKREMELFMVAAFSGNLNWEDISIPKDWNEPESPAGPKMREIPWKDATEALAEAIAKRPEKKRGRPKKEITGTPAADSKLPKKRGRPKKVTAIVSENPSAEHNSQNQPVAAPITAAATAAPTTTTPTSTASPTAPTTPPAATPKKPSRSKKNQFSPSEAATLFAQTRIQSLLICSLYQYHNSHRKRLLIRAPNPHDPLDPLATSITTPFTTPFTKRLIKLPTKLTNKTTASAAQALGLKLDKTDVFWNGNLYKDRYIAHERDMKWLAESIYLQEGTG</sequence>
<feature type="region of interest" description="Disordered" evidence="1">
    <location>
        <begin position="707"/>
        <end position="747"/>
    </location>
</feature>
<feature type="compositionally biased region" description="Basic residues" evidence="1">
    <location>
        <begin position="355"/>
        <end position="370"/>
    </location>
</feature>
<feature type="compositionally biased region" description="Basic and acidic residues" evidence="1">
    <location>
        <begin position="443"/>
        <end position="459"/>
    </location>
</feature>
<evidence type="ECO:0000313" key="4">
    <source>
        <dbReference type="Proteomes" id="UP001278500"/>
    </source>
</evidence>
<evidence type="ECO:0000313" key="3">
    <source>
        <dbReference type="EMBL" id="KAK3342584.1"/>
    </source>
</evidence>
<keyword evidence="4" id="KW-1185">Reference proteome</keyword>
<dbReference type="GeneID" id="87867791"/>
<dbReference type="SMART" id="SM00384">
    <property type="entry name" value="AT_hook"/>
    <property type="match status" value="6"/>
</dbReference>
<dbReference type="Pfam" id="PF02178">
    <property type="entry name" value="AT_hook"/>
    <property type="match status" value="5"/>
</dbReference>
<dbReference type="AlphaFoldDB" id="A0AAE0JDQ0"/>
<dbReference type="GO" id="GO:0003677">
    <property type="term" value="F:DNA binding"/>
    <property type="evidence" value="ECO:0007669"/>
    <property type="project" value="InterPro"/>
</dbReference>
<evidence type="ECO:0000256" key="1">
    <source>
        <dbReference type="SAM" id="MobiDB-lite"/>
    </source>
</evidence>
<organism evidence="3 4">
    <name type="scientific">Neurospora tetraspora</name>
    <dbReference type="NCBI Taxonomy" id="94610"/>
    <lineage>
        <taxon>Eukaryota</taxon>
        <taxon>Fungi</taxon>
        <taxon>Dikarya</taxon>
        <taxon>Ascomycota</taxon>
        <taxon>Pezizomycotina</taxon>
        <taxon>Sordariomycetes</taxon>
        <taxon>Sordariomycetidae</taxon>
        <taxon>Sordariales</taxon>
        <taxon>Sordariaceae</taxon>
        <taxon>Neurospora</taxon>
    </lineage>
</organism>
<comment type="caution">
    <text evidence="3">The sequence shown here is derived from an EMBL/GenBank/DDBJ whole genome shotgun (WGS) entry which is preliminary data.</text>
</comment>
<dbReference type="Proteomes" id="UP001278500">
    <property type="component" value="Unassembled WGS sequence"/>
</dbReference>
<dbReference type="Pfam" id="PF05347">
    <property type="entry name" value="Complex1_LYR"/>
    <property type="match status" value="1"/>
</dbReference>
<dbReference type="InterPro" id="IPR008011">
    <property type="entry name" value="Complex1_LYR_dom"/>
</dbReference>
<accession>A0AAE0JDQ0</accession>
<reference evidence="3" key="2">
    <citation type="submission" date="2023-06" db="EMBL/GenBank/DDBJ databases">
        <authorList>
            <consortium name="Lawrence Berkeley National Laboratory"/>
            <person name="Haridas S."/>
            <person name="Hensen N."/>
            <person name="Bonometti L."/>
            <person name="Westerberg I."/>
            <person name="Brannstrom I.O."/>
            <person name="Guillou S."/>
            <person name="Cros-Aarteil S."/>
            <person name="Calhoun S."/>
            <person name="Kuo A."/>
            <person name="Mondo S."/>
            <person name="Pangilinan J."/>
            <person name="Riley R."/>
            <person name="Labutti K."/>
            <person name="Andreopoulos B."/>
            <person name="Lipzen A."/>
            <person name="Chen C."/>
            <person name="Yanf M."/>
            <person name="Daum C."/>
            <person name="Ng V."/>
            <person name="Clum A."/>
            <person name="Steindorff A."/>
            <person name="Ohm R."/>
            <person name="Martin F."/>
            <person name="Silar P."/>
            <person name="Natvig D."/>
            <person name="Lalanne C."/>
            <person name="Gautier V."/>
            <person name="Ament-Velasquez S.L."/>
            <person name="Kruys A."/>
            <person name="Hutchinson M.I."/>
            <person name="Powell A.J."/>
            <person name="Barry K."/>
            <person name="Miller A.N."/>
            <person name="Grigoriev I.V."/>
            <person name="Debuchy R."/>
            <person name="Gladieux P."/>
            <person name="Thoren M.H."/>
            <person name="Johannesson H."/>
        </authorList>
    </citation>
    <scope>NUCLEOTIDE SEQUENCE</scope>
    <source>
        <strain evidence="3">CBS 560.94</strain>
    </source>
</reference>
<feature type="region of interest" description="Disordered" evidence="1">
    <location>
        <begin position="776"/>
        <end position="814"/>
    </location>
</feature>
<name>A0AAE0JDQ0_9PEZI</name>
<gene>
    <name evidence="3" type="ORF">B0H65DRAFT_575936</name>
</gene>
<feature type="region of interest" description="Disordered" evidence="1">
    <location>
        <begin position="403"/>
        <end position="652"/>
    </location>
</feature>
<dbReference type="RefSeq" id="XP_062680377.1">
    <property type="nucleotide sequence ID" value="XM_062830637.1"/>
</dbReference>
<feature type="region of interest" description="Disordered" evidence="1">
    <location>
        <begin position="354"/>
        <end position="380"/>
    </location>
</feature>
<protein>
    <recommendedName>
        <fullName evidence="2">Complex 1 LYR protein domain-containing protein</fullName>
    </recommendedName>
</protein>
<dbReference type="EMBL" id="JAUEPP010000005">
    <property type="protein sequence ID" value="KAK3342584.1"/>
    <property type="molecule type" value="Genomic_DNA"/>
</dbReference>
<feature type="compositionally biased region" description="Low complexity" evidence="1">
    <location>
        <begin position="776"/>
        <end position="792"/>
    </location>
</feature>
<feature type="compositionally biased region" description="Low complexity" evidence="1">
    <location>
        <begin position="546"/>
        <end position="559"/>
    </location>
</feature>
<feature type="compositionally biased region" description="Low complexity" evidence="1">
    <location>
        <begin position="519"/>
        <end position="528"/>
    </location>
</feature>
<dbReference type="InterPro" id="IPR017956">
    <property type="entry name" value="AT_hook_DNA-bd_motif"/>
</dbReference>
<feature type="domain" description="Complex 1 LYR protein" evidence="2">
    <location>
        <begin position="58"/>
        <end position="119"/>
    </location>
</feature>
<dbReference type="InterPro" id="IPR046896">
    <property type="entry name" value="Cup1-like_N"/>
</dbReference>